<evidence type="ECO:0000313" key="19">
    <source>
        <dbReference type="Proteomes" id="UP001237642"/>
    </source>
</evidence>
<feature type="domain" description="Protein kinase" evidence="17">
    <location>
        <begin position="432"/>
        <end position="548"/>
    </location>
</feature>
<dbReference type="InterPro" id="IPR025287">
    <property type="entry name" value="WAK_GUB"/>
</dbReference>
<comment type="subcellular location">
    <subcellularLocation>
        <location evidence="1">Membrane</location>
        <topology evidence="1">Single-pass type I membrane protein</topology>
    </subcellularLocation>
</comment>
<dbReference type="GO" id="GO:0005524">
    <property type="term" value="F:ATP binding"/>
    <property type="evidence" value="ECO:0007669"/>
    <property type="project" value="UniProtKB-KW"/>
</dbReference>
<dbReference type="GO" id="GO:0005886">
    <property type="term" value="C:plasma membrane"/>
    <property type="evidence" value="ECO:0007669"/>
    <property type="project" value="TreeGrafter"/>
</dbReference>
<dbReference type="SMART" id="SM00181">
    <property type="entry name" value="EGF"/>
    <property type="match status" value="2"/>
</dbReference>
<dbReference type="SUPFAM" id="SSF57196">
    <property type="entry name" value="EGF/Laminin"/>
    <property type="match status" value="1"/>
</dbReference>
<reference evidence="18" key="2">
    <citation type="submission" date="2023-05" db="EMBL/GenBank/DDBJ databases">
        <authorList>
            <person name="Schelkunov M.I."/>
        </authorList>
    </citation>
    <scope>NUCLEOTIDE SEQUENCE</scope>
    <source>
        <strain evidence="18">Hsosn_3</strain>
        <tissue evidence="18">Leaf</tissue>
    </source>
</reference>
<dbReference type="InterPro" id="IPR001245">
    <property type="entry name" value="Ser-Thr/Tyr_kinase_cat_dom"/>
</dbReference>
<keyword evidence="11" id="KW-1015">Disulfide bond</keyword>
<gene>
    <name evidence="18" type="ORF">POM88_024479</name>
</gene>
<dbReference type="GO" id="GO:0007166">
    <property type="term" value="P:cell surface receptor signaling pathway"/>
    <property type="evidence" value="ECO:0007669"/>
    <property type="project" value="InterPro"/>
</dbReference>
<keyword evidence="8" id="KW-0067">ATP-binding</keyword>
<organism evidence="18 19">
    <name type="scientific">Heracleum sosnowskyi</name>
    <dbReference type="NCBI Taxonomy" id="360622"/>
    <lineage>
        <taxon>Eukaryota</taxon>
        <taxon>Viridiplantae</taxon>
        <taxon>Streptophyta</taxon>
        <taxon>Embryophyta</taxon>
        <taxon>Tracheophyta</taxon>
        <taxon>Spermatophyta</taxon>
        <taxon>Magnoliopsida</taxon>
        <taxon>eudicotyledons</taxon>
        <taxon>Gunneridae</taxon>
        <taxon>Pentapetalae</taxon>
        <taxon>asterids</taxon>
        <taxon>campanulids</taxon>
        <taxon>Apiales</taxon>
        <taxon>Apiaceae</taxon>
        <taxon>Apioideae</taxon>
        <taxon>apioid superclade</taxon>
        <taxon>Tordylieae</taxon>
        <taxon>Tordyliinae</taxon>
        <taxon>Heracleum</taxon>
    </lineage>
</organism>
<dbReference type="InterPro" id="IPR001881">
    <property type="entry name" value="EGF-like_Ca-bd_dom"/>
</dbReference>
<keyword evidence="19" id="KW-1185">Reference proteome</keyword>
<dbReference type="Pfam" id="PF07714">
    <property type="entry name" value="PK_Tyr_Ser-Thr"/>
    <property type="match status" value="1"/>
</dbReference>
<evidence type="ECO:0000256" key="16">
    <source>
        <dbReference type="SAM" id="SignalP"/>
    </source>
</evidence>
<comment type="catalytic activity">
    <reaction evidence="14">
        <text>L-threonyl-[protein] + ATP = O-phospho-L-threonyl-[protein] + ADP + H(+)</text>
        <dbReference type="Rhea" id="RHEA:46608"/>
        <dbReference type="Rhea" id="RHEA-COMP:11060"/>
        <dbReference type="Rhea" id="RHEA-COMP:11605"/>
        <dbReference type="ChEBI" id="CHEBI:15378"/>
        <dbReference type="ChEBI" id="CHEBI:30013"/>
        <dbReference type="ChEBI" id="CHEBI:30616"/>
        <dbReference type="ChEBI" id="CHEBI:61977"/>
        <dbReference type="ChEBI" id="CHEBI:456216"/>
    </reaction>
</comment>
<keyword evidence="18" id="KW-0675">Receptor</keyword>
<dbReference type="Gene3D" id="2.10.25.10">
    <property type="entry name" value="Laminin"/>
    <property type="match status" value="2"/>
</dbReference>
<dbReference type="Proteomes" id="UP001237642">
    <property type="component" value="Unassembled WGS sequence"/>
</dbReference>
<evidence type="ECO:0000256" key="10">
    <source>
        <dbReference type="ARBA" id="ARBA00023136"/>
    </source>
</evidence>
<evidence type="ECO:0000256" key="3">
    <source>
        <dbReference type="ARBA" id="ARBA00022679"/>
    </source>
</evidence>
<evidence type="ECO:0000256" key="14">
    <source>
        <dbReference type="ARBA" id="ARBA00047951"/>
    </source>
</evidence>
<evidence type="ECO:0000256" key="12">
    <source>
        <dbReference type="ARBA" id="ARBA00023180"/>
    </source>
</evidence>
<dbReference type="GO" id="GO:0004674">
    <property type="term" value="F:protein serine/threonine kinase activity"/>
    <property type="evidence" value="ECO:0007669"/>
    <property type="project" value="UniProtKB-KW"/>
</dbReference>
<proteinExistence type="predicted"/>
<dbReference type="Pfam" id="PF13947">
    <property type="entry name" value="GUB_WAK_bind"/>
    <property type="match status" value="1"/>
</dbReference>
<comment type="caution">
    <text evidence="18">The sequence shown here is derived from an EMBL/GenBank/DDBJ whole genome shotgun (WGS) entry which is preliminary data.</text>
</comment>
<evidence type="ECO:0000256" key="15">
    <source>
        <dbReference type="SAM" id="Phobius"/>
    </source>
</evidence>
<evidence type="ECO:0000313" key="18">
    <source>
        <dbReference type="EMBL" id="KAK1377735.1"/>
    </source>
</evidence>
<keyword evidence="4 15" id="KW-0812">Transmembrane</keyword>
<dbReference type="SMART" id="SM00220">
    <property type="entry name" value="S_TKc"/>
    <property type="match status" value="1"/>
</dbReference>
<dbReference type="InterPro" id="IPR045274">
    <property type="entry name" value="WAK-like"/>
</dbReference>
<sequence>MGVKLWIQMMMVVMFVFIKGTFAQNTSWSRVAKPECEERCGSLVVPYPFGIGPNCSAYETMEIYCDYSSNPPKAFSSKLNYDGNNLEVLNISLKAGTIRINYPITSTDCTNRSAAAINVYLDRPFTYSNTENRFTFMGCNYIALLSSTTAYASNSSQFEIGGCVSSCGPSLKKKDNSCFGINCCQTKFPPSSTSVEPAILSVVNTSLSGNCSEGPIYSFIVDQNWFGKLDDIYSVQTMETVPAVLNWRTYGRHCQSFLGNETFSNRSLTLCGINTLCTNQGLCSCIEGYEGNPYLLDGCQDIDECTIFEPGTSLKRNRCAHLCINTPGSYTCSCRDGWRLVANFYCLEVDDRVKKAAIIVIIATCAGLVVLLAAMVWLYKVIRRRNIRRREEKFFKRNGGLLLLQHVSSSQGNVETNKLFTSKELEKATDRYNIDRIVGQGGQGTVYKGMLTDGRIVAVKKSKIEDESKLEQFINEVVILSQINHRNVVKLHGCCLQTEVPLLVYEFIPNGTLMQYIHEENEYFPLTWDVRLRVATEVGGALYYLLVY</sequence>
<keyword evidence="6" id="KW-0547">Nucleotide-binding</keyword>
<evidence type="ECO:0000256" key="1">
    <source>
        <dbReference type="ARBA" id="ARBA00004479"/>
    </source>
</evidence>
<keyword evidence="7 18" id="KW-0418">Kinase</keyword>
<dbReference type="PROSITE" id="PS01187">
    <property type="entry name" value="EGF_CA"/>
    <property type="match status" value="1"/>
</dbReference>
<dbReference type="PROSITE" id="PS50011">
    <property type="entry name" value="PROTEIN_KINASE_DOM"/>
    <property type="match status" value="1"/>
</dbReference>
<dbReference type="Pfam" id="PF14670">
    <property type="entry name" value="FXa_inhibition"/>
    <property type="match status" value="1"/>
</dbReference>
<evidence type="ECO:0000256" key="11">
    <source>
        <dbReference type="ARBA" id="ARBA00023157"/>
    </source>
</evidence>
<evidence type="ECO:0000256" key="13">
    <source>
        <dbReference type="ARBA" id="ARBA00047558"/>
    </source>
</evidence>
<dbReference type="SUPFAM" id="SSF56112">
    <property type="entry name" value="Protein kinase-like (PK-like)"/>
    <property type="match status" value="1"/>
</dbReference>
<dbReference type="InterPro" id="IPR000742">
    <property type="entry name" value="EGF"/>
</dbReference>
<dbReference type="AlphaFoldDB" id="A0AAD8I310"/>
<keyword evidence="2" id="KW-0723">Serine/threonine-protein kinase</keyword>
<name>A0AAD8I310_9APIA</name>
<dbReference type="InterPro" id="IPR018097">
    <property type="entry name" value="EGF_Ca-bd_CS"/>
</dbReference>
<dbReference type="InterPro" id="IPR011009">
    <property type="entry name" value="Kinase-like_dom_sf"/>
</dbReference>
<evidence type="ECO:0000256" key="5">
    <source>
        <dbReference type="ARBA" id="ARBA00022729"/>
    </source>
</evidence>
<keyword evidence="5 16" id="KW-0732">Signal</keyword>
<dbReference type="GO" id="GO:0030247">
    <property type="term" value="F:polysaccharide binding"/>
    <property type="evidence" value="ECO:0007669"/>
    <property type="project" value="InterPro"/>
</dbReference>
<keyword evidence="12" id="KW-0325">Glycoprotein</keyword>
<evidence type="ECO:0000256" key="7">
    <source>
        <dbReference type="ARBA" id="ARBA00022777"/>
    </source>
</evidence>
<evidence type="ECO:0000256" key="2">
    <source>
        <dbReference type="ARBA" id="ARBA00022527"/>
    </source>
</evidence>
<evidence type="ECO:0000256" key="8">
    <source>
        <dbReference type="ARBA" id="ARBA00022840"/>
    </source>
</evidence>
<dbReference type="Gene3D" id="1.10.510.10">
    <property type="entry name" value="Transferase(Phosphotransferase) domain 1"/>
    <property type="match status" value="1"/>
</dbReference>
<evidence type="ECO:0000256" key="6">
    <source>
        <dbReference type="ARBA" id="ARBA00022741"/>
    </source>
</evidence>
<evidence type="ECO:0000256" key="4">
    <source>
        <dbReference type="ARBA" id="ARBA00022692"/>
    </source>
</evidence>
<keyword evidence="3" id="KW-0808">Transferase</keyword>
<dbReference type="FunFam" id="3.30.200.20:FF:000043">
    <property type="entry name" value="Wall-associated receptor kinase 2"/>
    <property type="match status" value="1"/>
</dbReference>
<evidence type="ECO:0000259" key="17">
    <source>
        <dbReference type="PROSITE" id="PS50011"/>
    </source>
</evidence>
<feature type="transmembrane region" description="Helical" evidence="15">
    <location>
        <begin position="356"/>
        <end position="379"/>
    </location>
</feature>
<feature type="signal peptide" evidence="16">
    <location>
        <begin position="1"/>
        <end position="23"/>
    </location>
</feature>
<dbReference type="InterPro" id="IPR000719">
    <property type="entry name" value="Prot_kinase_dom"/>
</dbReference>
<comment type="catalytic activity">
    <reaction evidence="13">
        <text>L-seryl-[protein] + ATP = O-phospho-L-seryl-[protein] + ADP + H(+)</text>
        <dbReference type="Rhea" id="RHEA:17989"/>
        <dbReference type="Rhea" id="RHEA-COMP:9863"/>
        <dbReference type="Rhea" id="RHEA-COMP:11604"/>
        <dbReference type="ChEBI" id="CHEBI:15378"/>
        <dbReference type="ChEBI" id="CHEBI:29999"/>
        <dbReference type="ChEBI" id="CHEBI:30616"/>
        <dbReference type="ChEBI" id="CHEBI:83421"/>
        <dbReference type="ChEBI" id="CHEBI:456216"/>
    </reaction>
</comment>
<keyword evidence="10 15" id="KW-0472">Membrane</keyword>
<dbReference type="PANTHER" id="PTHR27005">
    <property type="entry name" value="WALL-ASSOCIATED RECEPTOR KINASE-LIKE 21"/>
    <property type="match status" value="1"/>
</dbReference>
<accession>A0AAD8I310</accession>
<dbReference type="CDD" id="cd00054">
    <property type="entry name" value="EGF_CA"/>
    <property type="match status" value="1"/>
</dbReference>
<evidence type="ECO:0000256" key="9">
    <source>
        <dbReference type="ARBA" id="ARBA00022989"/>
    </source>
</evidence>
<dbReference type="GO" id="GO:0005509">
    <property type="term" value="F:calcium ion binding"/>
    <property type="evidence" value="ECO:0007669"/>
    <property type="project" value="InterPro"/>
</dbReference>
<keyword evidence="9 15" id="KW-1133">Transmembrane helix</keyword>
<dbReference type="PANTHER" id="PTHR27005:SF515">
    <property type="entry name" value="WALL-ASSOCIATED RECEPTOR KINASE-LIKE 10-RELATED"/>
    <property type="match status" value="1"/>
</dbReference>
<protein>
    <submittedName>
        <fullName evidence="18">Wall-associated receptor kinase</fullName>
    </submittedName>
</protein>
<feature type="chain" id="PRO_5042077464" evidence="16">
    <location>
        <begin position="24"/>
        <end position="548"/>
    </location>
</feature>
<dbReference type="PROSITE" id="PS01186">
    <property type="entry name" value="EGF_2"/>
    <property type="match status" value="1"/>
</dbReference>
<dbReference type="SMART" id="SM00179">
    <property type="entry name" value="EGF_CA"/>
    <property type="match status" value="1"/>
</dbReference>
<reference evidence="18" key="1">
    <citation type="submission" date="2023-02" db="EMBL/GenBank/DDBJ databases">
        <title>Genome of toxic invasive species Heracleum sosnowskyi carries increased number of genes despite the absence of recent whole-genome duplications.</title>
        <authorList>
            <person name="Schelkunov M."/>
            <person name="Shtratnikova V."/>
            <person name="Makarenko M."/>
            <person name="Klepikova A."/>
            <person name="Omelchenko D."/>
            <person name="Novikova G."/>
            <person name="Obukhova E."/>
            <person name="Bogdanov V."/>
            <person name="Penin A."/>
            <person name="Logacheva M."/>
        </authorList>
    </citation>
    <scope>NUCLEOTIDE SEQUENCE</scope>
    <source>
        <strain evidence="18">Hsosn_3</strain>
        <tissue evidence="18">Leaf</tissue>
    </source>
</reference>
<dbReference type="EMBL" id="JAUIZM010000006">
    <property type="protein sequence ID" value="KAK1377735.1"/>
    <property type="molecule type" value="Genomic_DNA"/>
</dbReference>